<dbReference type="SUPFAM" id="SSF52172">
    <property type="entry name" value="CheY-like"/>
    <property type="match status" value="1"/>
</dbReference>
<dbReference type="Gene3D" id="3.30.750.24">
    <property type="entry name" value="STAS domain"/>
    <property type="match status" value="1"/>
</dbReference>
<feature type="domain" description="ANTAR" evidence="2">
    <location>
        <begin position="110"/>
        <end position="171"/>
    </location>
</feature>
<gene>
    <name evidence="3" type="ORF">CXY01_00970</name>
</gene>
<dbReference type="Pfam" id="PF08447">
    <property type="entry name" value="PAS_3"/>
    <property type="match status" value="1"/>
</dbReference>
<feature type="domain" description="STAS" evidence="1">
    <location>
        <begin position="206"/>
        <end position="286"/>
    </location>
</feature>
<dbReference type="InterPro" id="IPR013655">
    <property type="entry name" value="PAS_fold_3"/>
</dbReference>
<proteinExistence type="predicted"/>
<dbReference type="PROSITE" id="PS50801">
    <property type="entry name" value="STAS"/>
    <property type="match status" value="1"/>
</dbReference>
<dbReference type="SUPFAM" id="SSF55785">
    <property type="entry name" value="PYP-like sensor domain (PAS domain)"/>
    <property type="match status" value="1"/>
</dbReference>
<keyword evidence="4" id="KW-1185">Reference proteome</keyword>
<accession>A0A510UY31</accession>
<comment type="caution">
    <text evidence="3">The sequence shown here is derived from an EMBL/GenBank/DDBJ whole genome shotgun (WGS) entry which is preliminary data.</text>
</comment>
<dbReference type="GO" id="GO:0003723">
    <property type="term" value="F:RNA binding"/>
    <property type="evidence" value="ECO:0007669"/>
    <property type="project" value="InterPro"/>
</dbReference>
<name>A0A510UY31_9CELL</name>
<dbReference type="EMBL" id="BJUB01000001">
    <property type="protein sequence ID" value="GEK19577.1"/>
    <property type="molecule type" value="Genomic_DNA"/>
</dbReference>
<sequence length="307" mass="32445">MTATSTDVGRFRSGADGDRWWWSDHMFLIHGMQPGEVVPTRELLLSHVHPEGRSVVAGTLDGCRDDPDPRACEYRLVSMSGAVRHVVMAIAGGGGDVTGFLVDVTGARDTLLAERVNSELALALESHATIDQAKGILMLTYGVDEDAAFGVLKQSSQRHNTRLRELAERVVQVAAGGIEATTSELLDETLCGTTASPVPTARRRRLDLHTERSADASVLRVAGSVDLSNKDELADAISRAMLAAVDLGHVTVDLRGVGRVGPVVADVLAAALRRSVAHGLTLTIVGGCPGRTVSPAPALRPSLPSRS</sequence>
<protein>
    <recommendedName>
        <fullName evidence="5">ANTAR domain-containing protein</fullName>
    </recommendedName>
</protein>
<dbReference type="SMART" id="SM01012">
    <property type="entry name" value="ANTAR"/>
    <property type="match status" value="1"/>
</dbReference>
<dbReference type="Pfam" id="PF03861">
    <property type="entry name" value="ANTAR"/>
    <property type="match status" value="1"/>
</dbReference>
<dbReference type="InterPro" id="IPR036388">
    <property type="entry name" value="WH-like_DNA-bd_sf"/>
</dbReference>
<evidence type="ECO:0000313" key="3">
    <source>
        <dbReference type="EMBL" id="GEK19577.1"/>
    </source>
</evidence>
<evidence type="ECO:0000313" key="4">
    <source>
        <dbReference type="Proteomes" id="UP000321118"/>
    </source>
</evidence>
<dbReference type="InterPro" id="IPR036513">
    <property type="entry name" value="STAS_dom_sf"/>
</dbReference>
<dbReference type="OrthoDB" id="3787288at2"/>
<evidence type="ECO:0000259" key="1">
    <source>
        <dbReference type="PROSITE" id="PS50801"/>
    </source>
</evidence>
<dbReference type="Proteomes" id="UP000321118">
    <property type="component" value="Unassembled WGS sequence"/>
</dbReference>
<dbReference type="RefSeq" id="WP_146925116.1">
    <property type="nucleotide sequence ID" value="NZ_BJUB01000001.1"/>
</dbReference>
<dbReference type="InterPro" id="IPR002645">
    <property type="entry name" value="STAS_dom"/>
</dbReference>
<reference evidence="3 4" key="1">
    <citation type="submission" date="2019-07" db="EMBL/GenBank/DDBJ databases">
        <title>Whole genome shotgun sequence of Cellulomonas xylanilytica NBRC 101102.</title>
        <authorList>
            <person name="Hosoyama A."/>
            <person name="Uohara A."/>
            <person name="Ohji S."/>
            <person name="Ichikawa N."/>
        </authorList>
    </citation>
    <scope>NUCLEOTIDE SEQUENCE [LARGE SCALE GENOMIC DNA]</scope>
    <source>
        <strain evidence="3 4">NBRC 101102</strain>
    </source>
</reference>
<dbReference type="Gene3D" id="1.10.10.10">
    <property type="entry name" value="Winged helix-like DNA-binding domain superfamily/Winged helix DNA-binding domain"/>
    <property type="match status" value="1"/>
</dbReference>
<dbReference type="PROSITE" id="PS50921">
    <property type="entry name" value="ANTAR"/>
    <property type="match status" value="1"/>
</dbReference>
<dbReference type="InterPro" id="IPR011006">
    <property type="entry name" value="CheY-like_superfamily"/>
</dbReference>
<dbReference type="Gene3D" id="3.30.450.20">
    <property type="entry name" value="PAS domain"/>
    <property type="match status" value="1"/>
</dbReference>
<dbReference type="SUPFAM" id="SSF52091">
    <property type="entry name" value="SpoIIaa-like"/>
    <property type="match status" value="1"/>
</dbReference>
<dbReference type="InterPro" id="IPR035965">
    <property type="entry name" value="PAS-like_dom_sf"/>
</dbReference>
<dbReference type="InterPro" id="IPR005561">
    <property type="entry name" value="ANTAR"/>
</dbReference>
<dbReference type="Pfam" id="PF01740">
    <property type="entry name" value="STAS"/>
    <property type="match status" value="1"/>
</dbReference>
<evidence type="ECO:0008006" key="5">
    <source>
        <dbReference type="Google" id="ProtNLM"/>
    </source>
</evidence>
<organism evidence="3 4">
    <name type="scientific">Cellulomonas xylanilytica</name>
    <dbReference type="NCBI Taxonomy" id="233583"/>
    <lineage>
        <taxon>Bacteria</taxon>
        <taxon>Bacillati</taxon>
        <taxon>Actinomycetota</taxon>
        <taxon>Actinomycetes</taxon>
        <taxon>Micrococcales</taxon>
        <taxon>Cellulomonadaceae</taxon>
        <taxon>Cellulomonas</taxon>
    </lineage>
</organism>
<dbReference type="AlphaFoldDB" id="A0A510UY31"/>
<evidence type="ECO:0000259" key="2">
    <source>
        <dbReference type="PROSITE" id="PS50921"/>
    </source>
</evidence>